<organism evidence="2 3">
    <name type="scientific">Aldrovandia affinis</name>
    <dbReference type="NCBI Taxonomy" id="143900"/>
    <lineage>
        <taxon>Eukaryota</taxon>
        <taxon>Metazoa</taxon>
        <taxon>Chordata</taxon>
        <taxon>Craniata</taxon>
        <taxon>Vertebrata</taxon>
        <taxon>Euteleostomi</taxon>
        <taxon>Actinopterygii</taxon>
        <taxon>Neopterygii</taxon>
        <taxon>Teleostei</taxon>
        <taxon>Notacanthiformes</taxon>
        <taxon>Halosauridae</taxon>
        <taxon>Aldrovandia</taxon>
    </lineage>
</organism>
<reference evidence="2" key="1">
    <citation type="journal article" date="2023" name="Science">
        <title>Genome structures resolve the early diversification of teleost fishes.</title>
        <authorList>
            <person name="Parey E."/>
            <person name="Louis A."/>
            <person name="Montfort J."/>
            <person name="Bouchez O."/>
            <person name="Roques C."/>
            <person name="Iampietro C."/>
            <person name="Lluch J."/>
            <person name="Castinel A."/>
            <person name="Donnadieu C."/>
            <person name="Desvignes T."/>
            <person name="Floi Bucao C."/>
            <person name="Jouanno E."/>
            <person name="Wen M."/>
            <person name="Mejri S."/>
            <person name="Dirks R."/>
            <person name="Jansen H."/>
            <person name="Henkel C."/>
            <person name="Chen W.J."/>
            <person name="Zahm M."/>
            <person name="Cabau C."/>
            <person name="Klopp C."/>
            <person name="Thompson A.W."/>
            <person name="Robinson-Rechavi M."/>
            <person name="Braasch I."/>
            <person name="Lecointre G."/>
            <person name="Bobe J."/>
            <person name="Postlethwait J.H."/>
            <person name="Berthelot C."/>
            <person name="Roest Crollius H."/>
            <person name="Guiguen Y."/>
        </authorList>
    </citation>
    <scope>NUCLEOTIDE SEQUENCE</scope>
    <source>
        <strain evidence="2">NC1722</strain>
    </source>
</reference>
<name>A0AAD7RFI3_9TELE</name>
<proteinExistence type="predicted"/>
<evidence type="ECO:0000256" key="1">
    <source>
        <dbReference type="SAM" id="MobiDB-lite"/>
    </source>
</evidence>
<feature type="region of interest" description="Disordered" evidence="1">
    <location>
        <begin position="42"/>
        <end position="72"/>
    </location>
</feature>
<comment type="caution">
    <text evidence="2">The sequence shown here is derived from an EMBL/GenBank/DDBJ whole genome shotgun (WGS) entry which is preliminary data.</text>
</comment>
<dbReference type="EMBL" id="JAINUG010000300">
    <property type="protein sequence ID" value="KAJ8379136.1"/>
    <property type="molecule type" value="Genomic_DNA"/>
</dbReference>
<protein>
    <submittedName>
        <fullName evidence="2">Uncharacterized protein</fullName>
    </submittedName>
</protein>
<gene>
    <name evidence="2" type="ORF">AAFF_G00230480</name>
</gene>
<evidence type="ECO:0000313" key="2">
    <source>
        <dbReference type="EMBL" id="KAJ8379136.1"/>
    </source>
</evidence>
<evidence type="ECO:0000313" key="3">
    <source>
        <dbReference type="Proteomes" id="UP001221898"/>
    </source>
</evidence>
<dbReference type="AlphaFoldDB" id="A0AAD7RFI3"/>
<sequence>MTCASQCKPDAFWHLTKVPVVRSGEKALATLAWSVAEMATLVSSSRRKGESPPNTSGSALRSGEQRAGADYQGQKIPNRCRNVCPFPRDLCGGAAGEAAVERRGTREDKDPQ</sequence>
<keyword evidence="3" id="KW-1185">Reference proteome</keyword>
<accession>A0AAD7RFI3</accession>
<dbReference type="Proteomes" id="UP001221898">
    <property type="component" value="Unassembled WGS sequence"/>
</dbReference>